<evidence type="ECO:0008006" key="3">
    <source>
        <dbReference type="Google" id="ProtNLM"/>
    </source>
</evidence>
<dbReference type="OrthoDB" id="1467306at2"/>
<comment type="caution">
    <text evidence="1">The sequence shown here is derived from an EMBL/GenBank/DDBJ whole genome shotgun (WGS) entry which is preliminary data.</text>
</comment>
<organism evidence="1 2">
    <name type="scientific">Mangrovibacter phragmitis</name>
    <dbReference type="NCBI Taxonomy" id="1691903"/>
    <lineage>
        <taxon>Bacteria</taxon>
        <taxon>Pseudomonadati</taxon>
        <taxon>Pseudomonadota</taxon>
        <taxon>Gammaproteobacteria</taxon>
        <taxon>Enterobacterales</taxon>
        <taxon>Enterobacteriaceae</taxon>
        <taxon>Mangrovibacter</taxon>
    </lineage>
</organism>
<sequence length="266" mass="31706">MKNIIINQQIKNNLRSIKRSINNINKKWKNRSNFKSDTLWISIGENCLADDILRRHNRKSFSSVFSSGRSNIEYILQMEKDSYRHLLEKDQLQPFPDGDHYVVRSTYYKNCTGQYNPRHMLGFEFSHHDPLRVKEDARALKRRIYRQLKYRGVKNFIFLYHHRISDLSNISLLRSHLNEFLSLYNINNCHCKVILFYQKIIDTNTEKFIDFIPHNTGLLEFVCHTHAIWAGDDLDTFWAKKDDSLFTSMFSIVDDVRHRELSTPSE</sequence>
<dbReference type="EMBL" id="LYRP01000001">
    <property type="protein sequence ID" value="OAT78755.1"/>
    <property type="molecule type" value="Genomic_DNA"/>
</dbReference>
<dbReference type="AlphaFoldDB" id="A0A1B7L8Z2"/>
<evidence type="ECO:0000313" key="1">
    <source>
        <dbReference type="EMBL" id="OAT78755.1"/>
    </source>
</evidence>
<keyword evidence="2" id="KW-1185">Reference proteome</keyword>
<dbReference type="RefSeq" id="WP_064594603.1">
    <property type="nucleotide sequence ID" value="NZ_CP134782.1"/>
</dbReference>
<proteinExistence type="predicted"/>
<protein>
    <recommendedName>
        <fullName evidence="3">Papain-like cysteine peptidase</fullName>
    </recommendedName>
</protein>
<dbReference type="Proteomes" id="UP000078225">
    <property type="component" value="Unassembled WGS sequence"/>
</dbReference>
<name>A0A1B7L8Z2_9ENTR</name>
<evidence type="ECO:0000313" key="2">
    <source>
        <dbReference type="Proteomes" id="UP000078225"/>
    </source>
</evidence>
<gene>
    <name evidence="1" type="ORF">A9B99_03365</name>
</gene>
<reference evidence="2" key="1">
    <citation type="submission" date="2016-05" db="EMBL/GenBank/DDBJ databases">
        <authorList>
            <person name="Behera P."/>
            <person name="Vaishampayan P."/>
            <person name="Singh N."/>
            <person name="Raina V."/>
            <person name="Suar M."/>
            <person name="Pattnaik A."/>
            <person name="Rastogi G."/>
        </authorList>
    </citation>
    <scope>NUCLEOTIDE SEQUENCE [LARGE SCALE GENOMIC DNA]</scope>
    <source>
        <strain evidence="2">MP23</strain>
    </source>
</reference>
<accession>A0A1B7L8Z2</accession>